<proteinExistence type="predicted"/>
<gene>
    <name evidence="1" type="ORF">LCGC14_2829700</name>
</gene>
<organism evidence="1">
    <name type="scientific">marine sediment metagenome</name>
    <dbReference type="NCBI Taxonomy" id="412755"/>
    <lineage>
        <taxon>unclassified sequences</taxon>
        <taxon>metagenomes</taxon>
        <taxon>ecological metagenomes</taxon>
    </lineage>
</organism>
<sequence length="53" mass="6140">MMDSKIYERRCCKHGHDYQVGVIDTIYCRACGNIIAVMYAKGLDIDIQESKRK</sequence>
<accession>A0A0F9B5G6</accession>
<dbReference type="EMBL" id="LAZR01053858">
    <property type="protein sequence ID" value="KKK79816.1"/>
    <property type="molecule type" value="Genomic_DNA"/>
</dbReference>
<protein>
    <submittedName>
        <fullName evidence="1">Uncharacterized protein</fullName>
    </submittedName>
</protein>
<dbReference type="AlphaFoldDB" id="A0A0F9B5G6"/>
<comment type="caution">
    <text evidence="1">The sequence shown here is derived from an EMBL/GenBank/DDBJ whole genome shotgun (WGS) entry which is preliminary data.</text>
</comment>
<evidence type="ECO:0000313" key="1">
    <source>
        <dbReference type="EMBL" id="KKK79816.1"/>
    </source>
</evidence>
<reference evidence="1" key="1">
    <citation type="journal article" date="2015" name="Nature">
        <title>Complex archaea that bridge the gap between prokaryotes and eukaryotes.</title>
        <authorList>
            <person name="Spang A."/>
            <person name="Saw J.H."/>
            <person name="Jorgensen S.L."/>
            <person name="Zaremba-Niedzwiedzka K."/>
            <person name="Martijn J."/>
            <person name="Lind A.E."/>
            <person name="van Eijk R."/>
            <person name="Schleper C."/>
            <person name="Guy L."/>
            <person name="Ettema T.J."/>
        </authorList>
    </citation>
    <scope>NUCLEOTIDE SEQUENCE</scope>
</reference>
<name>A0A0F9B5G6_9ZZZZ</name>